<dbReference type="KEGG" id="rgu:A4W93_09735"/>
<dbReference type="EMBL" id="CP015118">
    <property type="protein sequence ID" value="ARN20167.1"/>
    <property type="molecule type" value="Genomic_DNA"/>
</dbReference>
<dbReference type="NCBIfam" id="NF033577">
    <property type="entry name" value="transpos_IS481"/>
    <property type="match status" value="1"/>
</dbReference>
<dbReference type="Pfam" id="PF13565">
    <property type="entry name" value="HTH_32"/>
    <property type="match status" value="1"/>
</dbReference>
<keyword evidence="4" id="KW-1185">Reference proteome</keyword>
<dbReference type="Proteomes" id="UP000193427">
    <property type="component" value="Chromosome"/>
</dbReference>
<accession>A0A1W6L7I3</accession>
<dbReference type="InterPro" id="IPR036397">
    <property type="entry name" value="RNaseH_sf"/>
</dbReference>
<dbReference type="RefSeq" id="WP_085750435.1">
    <property type="nucleotide sequence ID" value="NZ_CP015118.1"/>
</dbReference>
<dbReference type="InterPro" id="IPR012337">
    <property type="entry name" value="RNaseH-like_sf"/>
</dbReference>
<dbReference type="SUPFAM" id="SSF53098">
    <property type="entry name" value="Ribonuclease H-like"/>
    <property type="match status" value="1"/>
</dbReference>
<evidence type="ECO:0000313" key="3">
    <source>
        <dbReference type="EMBL" id="ARN20167.1"/>
    </source>
</evidence>
<dbReference type="Pfam" id="PF13683">
    <property type="entry name" value="rve_3"/>
    <property type="match status" value="1"/>
</dbReference>
<evidence type="ECO:0000259" key="2">
    <source>
        <dbReference type="PROSITE" id="PS50994"/>
    </source>
</evidence>
<feature type="domain" description="Integrase catalytic" evidence="2">
    <location>
        <begin position="134"/>
        <end position="301"/>
    </location>
</feature>
<dbReference type="OrthoDB" id="5414302at2"/>
<evidence type="ECO:0000256" key="1">
    <source>
        <dbReference type="SAM" id="MobiDB-lite"/>
    </source>
</evidence>
<dbReference type="InterPro" id="IPR047656">
    <property type="entry name" value="IS481-like_transpos"/>
</dbReference>
<feature type="compositionally biased region" description="Polar residues" evidence="1">
    <location>
        <begin position="56"/>
        <end position="71"/>
    </location>
</feature>
<dbReference type="GO" id="GO:0015074">
    <property type="term" value="P:DNA integration"/>
    <property type="evidence" value="ECO:0007669"/>
    <property type="project" value="InterPro"/>
</dbReference>
<sequence length="375" mass="43268">MPWRTATVTDLREEFVRLAGAESANVSELCRRFQISRKTGYKWLERWRQEGRAGLDNQSTRPGSSPARTPTSIEEQVLQMRAAHPAWGGRKIAHVLQRDHGIELAPSTANSILRRHGCISPTASAAAQPWQRFEHEAPNDMWQMDFKGHFPVSGQRCHPLTVLDDYSRYNLTLEASETESFEFVQATLKRTFEKYGLPRRINTDNGSPWRAPGQEGFTRLGVWFIRLGIALTHSRPFHPQTNGKDERFHRSLKAEVISCRNFADMPHAQRHFDSWRHIYNHVRPHEGIGMQTPSQRYQASRLPMPTELPPVEYGPDDLVRRVQSGGWIDVKGRQIRIYESLRGEQIGLRPRSDRDGSYDLYYCHHHFGRIDLSLP</sequence>
<dbReference type="PROSITE" id="PS50994">
    <property type="entry name" value="INTEGRASE"/>
    <property type="match status" value="1"/>
</dbReference>
<feature type="region of interest" description="Disordered" evidence="1">
    <location>
        <begin position="52"/>
        <end position="71"/>
    </location>
</feature>
<reference evidence="3 4" key="1">
    <citation type="submission" date="2016-04" db="EMBL/GenBank/DDBJ databases">
        <title>Complete genome sequence of natural rubber-degrading, novel Gram-negative bacterium, Rhizobacter gummiphilus strain NS21.</title>
        <authorList>
            <person name="Tabata M."/>
            <person name="Kasai D."/>
            <person name="Fukuda M."/>
        </authorList>
    </citation>
    <scope>NUCLEOTIDE SEQUENCE [LARGE SCALE GENOMIC DNA]</scope>
    <source>
        <strain evidence="3 4">NS21</strain>
    </source>
</reference>
<dbReference type="InterPro" id="IPR001584">
    <property type="entry name" value="Integrase_cat-core"/>
</dbReference>
<dbReference type="PANTHER" id="PTHR35004">
    <property type="entry name" value="TRANSPOSASE RV3428C-RELATED"/>
    <property type="match status" value="1"/>
</dbReference>
<dbReference type="AlphaFoldDB" id="A0A1W6L7I3"/>
<gene>
    <name evidence="3" type="ORF">A4W93_09735</name>
</gene>
<dbReference type="PANTHER" id="PTHR35004:SF6">
    <property type="entry name" value="TRANSPOSASE"/>
    <property type="match status" value="1"/>
</dbReference>
<dbReference type="STRING" id="946333.A4W93_09735"/>
<protein>
    <submittedName>
        <fullName evidence="3">Transposase</fullName>
    </submittedName>
</protein>
<name>A0A1W6L7I3_9BURK</name>
<proteinExistence type="predicted"/>
<dbReference type="SUPFAM" id="SSF46689">
    <property type="entry name" value="Homeodomain-like"/>
    <property type="match status" value="1"/>
</dbReference>
<dbReference type="Gene3D" id="3.30.420.10">
    <property type="entry name" value="Ribonuclease H-like superfamily/Ribonuclease H"/>
    <property type="match status" value="1"/>
</dbReference>
<organism evidence="3 4">
    <name type="scientific">Piscinibacter gummiphilus</name>
    <dbReference type="NCBI Taxonomy" id="946333"/>
    <lineage>
        <taxon>Bacteria</taxon>
        <taxon>Pseudomonadati</taxon>
        <taxon>Pseudomonadota</taxon>
        <taxon>Betaproteobacteria</taxon>
        <taxon>Burkholderiales</taxon>
        <taxon>Sphaerotilaceae</taxon>
        <taxon>Piscinibacter</taxon>
    </lineage>
</organism>
<evidence type="ECO:0000313" key="4">
    <source>
        <dbReference type="Proteomes" id="UP000193427"/>
    </source>
</evidence>
<dbReference type="GO" id="GO:0003676">
    <property type="term" value="F:nucleic acid binding"/>
    <property type="evidence" value="ECO:0007669"/>
    <property type="project" value="InterPro"/>
</dbReference>
<dbReference type="InterPro" id="IPR009057">
    <property type="entry name" value="Homeodomain-like_sf"/>
</dbReference>